<dbReference type="AlphaFoldDB" id="A0A2C9ZN33"/>
<protein>
    <submittedName>
        <fullName evidence="1">Uncharacterized protein</fullName>
    </submittedName>
</protein>
<evidence type="ECO:0000313" key="2">
    <source>
        <dbReference type="Proteomes" id="UP000194761"/>
    </source>
</evidence>
<gene>
    <name evidence="1" type="ORF">CA984_06010</name>
</gene>
<proteinExistence type="predicted"/>
<organism evidence="1 2">
    <name type="scientific">Streptosporangium minutum</name>
    <dbReference type="NCBI Taxonomy" id="569862"/>
    <lineage>
        <taxon>Bacteria</taxon>
        <taxon>Bacillati</taxon>
        <taxon>Actinomycetota</taxon>
        <taxon>Actinomycetes</taxon>
        <taxon>Streptosporangiales</taxon>
        <taxon>Streptosporangiaceae</taxon>
        <taxon>Streptosporangium</taxon>
    </lineage>
</organism>
<comment type="caution">
    <text evidence="1">The sequence shown here is derived from an EMBL/GenBank/DDBJ whole genome shotgun (WGS) entry which is preliminary data.</text>
</comment>
<dbReference type="EMBL" id="NGFP01000017">
    <property type="protein sequence ID" value="OUC98677.1"/>
    <property type="molecule type" value="Genomic_DNA"/>
</dbReference>
<keyword evidence="2" id="KW-1185">Reference proteome</keyword>
<evidence type="ECO:0000313" key="1">
    <source>
        <dbReference type="EMBL" id="OUC98677.1"/>
    </source>
</evidence>
<name>A0A2C9ZN33_9ACTN</name>
<dbReference type="Proteomes" id="UP000194761">
    <property type="component" value="Unassembled WGS sequence"/>
</dbReference>
<reference evidence="1 2" key="1">
    <citation type="submission" date="2017-05" db="EMBL/GenBank/DDBJ databases">
        <title>Biotechnological potential of actinobacteria isolated from South African environments.</title>
        <authorList>
            <person name="Le Roes-Hill M."/>
            <person name="Prins A."/>
            <person name="Durrell K.A."/>
        </authorList>
    </citation>
    <scope>NUCLEOTIDE SEQUENCE [LARGE SCALE GENOMIC DNA]</scope>
    <source>
        <strain evidence="1">M26</strain>
    </source>
</reference>
<sequence length="70" mass="7620">MWRMQRDGGVPAGTEVPTKTGLASLEHLVSLLLRYMPPSEVEELLSAQVGSARDMAGLVRWRIGRAASGR</sequence>
<accession>A0A2C9ZN33</accession>